<evidence type="ECO:0000313" key="2">
    <source>
        <dbReference type="EMBL" id="BAO31355.1"/>
    </source>
</evidence>
<dbReference type="EMBL" id="AP012547">
    <property type="protein sequence ID" value="BAO31355.1"/>
    <property type="molecule type" value="Genomic_DNA"/>
</dbReference>
<dbReference type="HOGENOM" id="CLU_2235195_0_0_4"/>
<accession>W0SL63</accession>
<protein>
    <submittedName>
        <fullName evidence="2">Uncharacterized protein</fullName>
    </submittedName>
</protein>
<feature type="chain" id="PRO_5004795938" evidence="1">
    <location>
        <begin position="26"/>
        <end position="105"/>
    </location>
</feature>
<keyword evidence="3" id="KW-1185">Reference proteome</keyword>
<dbReference type="AlphaFoldDB" id="W0SL63"/>
<name>W0SL63_9PROT</name>
<gene>
    <name evidence="2" type="ORF">SUTH_03585</name>
</gene>
<evidence type="ECO:0000256" key="1">
    <source>
        <dbReference type="SAM" id="SignalP"/>
    </source>
</evidence>
<evidence type="ECO:0000313" key="3">
    <source>
        <dbReference type="Proteomes" id="UP000031637"/>
    </source>
</evidence>
<dbReference type="KEGG" id="shd:SUTH_03585"/>
<keyword evidence="1" id="KW-0732">Signal</keyword>
<sequence length="105" mass="10942">MNVNNQILRVCAGLFLGLAVSVVSAEPLNAHSNQKINSAKAKGWNTGSIGTDPALQKDVVKIQKKKDGGCSDVNVGTAQKGKTKAGEKAPKDIVVATKNVINVCK</sequence>
<dbReference type="STRING" id="1223802.SUTH_03585"/>
<proteinExistence type="predicted"/>
<dbReference type="Proteomes" id="UP000031637">
    <property type="component" value="Chromosome"/>
</dbReference>
<organism evidence="2 3">
    <name type="scientific">Sulfuritalea hydrogenivorans sk43H</name>
    <dbReference type="NCBI Taxonomy" id="1223802"/>
    <lineage>
        <taxon>Bacteria</taxon>
        <taxon>Pseudomonadati</taxon>
        <taxon>Pseudomonadota</taxon>
        <taxon>Betaproteobacteria</taxon>
        <taxon>Nitrosomonadales</taxon>
        <taxon>Sterolibacteriaceae</taxon>
        <taxon>Sulfuritalea</taxon>
    </lineage>
</organism>
<reference evidence="2 3" key="1">
    <citation type="journal article" date="2014" name="Syst. Appl. Microbiol.">
        <title>Complete genomes of freshwater sulfur oxidizers Sulfuricella denitrificans skB26 and Sulfuritalea hydrogenivorans sk43H: genetic insights into the sulfur oxidation pathway of betaproteobacteria.</title>
        <authorList>
            <person name="Watanabe T."/>
            <person name="Kojima H."/>
            <person name="Fukui M."/>
        </authorList>
    </citation>
    <scope>NUCLEOTIDE SEQUENCE [LARGE SCALE GENOMIC DNA]</scope>
    <source>
        <strain evidence="2">DSM22779</strain>
    </source>
</reference>
<feature type="signal peptide" evidence="1">
    <location>
        <begin position="1"/>
        <end position="25"/>
    </location>
</feature>